<dbReference type="Proteomes" id="UP000824062">
    <property type="component" value="Unassembled WGS sequence"/>
</dbReference>
<dbReference type="AlphaFoldDB" id="A0A9D2EXH1"/>
<proteinExistence type="predicted"/>
<evidence type="ECO:0000259" key="2">
    <source>
        <dbReference type="Pfam" id="PF02230"/>
    </source>
</evidence>
<keyword evidence="1" id="KW-0732">Signal</keyword>
<dbReference type="PANTHER" id="PTHR43037:SF1">
    <property type="entry name" value="BLL1128 PROTEIN"/>
    <property type="match status" value="1"/>
</dbReference>
<accession>A0A9D2EXH1</accession>
<feature type="domain" description="Phospholipase/carboxylesterase/thioesterase" evidence="2">
    <location>
        <begin position="194"/>
        <end position="354"/>
    </location>
</feature>
<evidence type="ECO:0000259" key="3">
    <source>
        <dbReference type="Pfam" id="PF18435"/>
    </source>
</evidence>
<evidence type="ECO:0000313" key="5">
    <source>
        <dbReference type="Proteomes" id="UP000824062"/>
    </source>
</evidence>
<reference evidence="4" key="1">
    <citation type="journal article" date="2021" name="PeerJ">
        <title>Extensive microbial diversity within the chicken gut microbiome revealed by metagenomics and culture.</title>
        <authorList>
            <person name="Gilroy R."/>
            <person name="Ravi A."/>
            <person name="Getino M."/>
            <person name="Pursley I."/>
            <person name="Horton D.L."/>
            <person name="Alikhan N.F."/>
            <person name="Baker D."/>
            <person name="Gharbi K."/>
            <person name="Hall N."/>
            <person name="Watson M."/>
            <person name="Adriaenssens E.M."/>
            <person name="Foster-Nyarko E."/>
            <person name="Jarju S."/>
            <person name="Secka A."/>
            <person name="Antonio M."/>
            <person name="Oren A."/>
            <person name="Chaudhuri R.R."/>
            <person name="La Ragione R."/>
            <person name="Hildebrand F."/>
            <person name="Pallen M.J."/>
        </authorList>
    </citation>
    <scope>NUCLEOTIDE SEQUENCE</scope>
    <source>
        <strain evidence="4">ChiHjej12B11-14209</strain>
    </source>
</reference>
<name>A0A9D2EXH1_9ACTN</name>
<dbReference type="InterPro" id="IPR029058">
    <property type="entry name" value="AB_hydrolase_fold"/>
</dbReference>
<gene>
    <name evidence="4" type="ORF">IAA19_02000</name>
</gene>
<comment type="caution">
    <text evidence="4">The sequence shown here is derived from an EMBL/GenBank/DDBJ whole genome shotgun (WGS) entry which is preliminary data.</text>
</comment>
<dbReference type="Pfam" id="PF02230">
    <property type="entry name" value="Abhydrolase_2"/>
    <property type="match status" value="1"/>
</dbReference>
<feature type="domain" description="Esterase Ig-like N-terminal" evidence="3">
    <location>
        <begin position="4"/>
        <end position="132"/>
    </location>
</feature>
<dbReference type="GO" id="GO:0016787">
    <property type="term" value="F:hydrolase activity"/>
    <property type="evidence" value="ECO:0007669"/>
    <property type="project" value="InterPro"/>
</dbReference>
<dbReference type="SUPFAM" id="SSF53474">
    <property type="entry name" value="alpha/beta-Hydrolases"/>
    <property type="match status" value="1"/>
</dbReference>
<dbReference type="InterPro" id="IPR050955">
    <property type="entry name" value="Plant_Biomass_Hydrol_Est"/>
</dbReference>
<dbReference type="EMBL" id="DXBM01000019">
    <property type="protein sequence ID" value="HIZ45778.1"/>
    <property type="molecule type" value="Genomic_DNA"/>
</dbReference>
<dbReference type="Pfam" id="PF18435">
    <property type="entry name" value="EstA_Ig_like"/>
    <property type="match status" value="1"/>
</dbReference>
<dbReference type="InterPro" id="IPR041172">
    <property type="entry name" value="EstA_Ig-like_N"/>
</dbReference>
<protein>
    <submittedName>
        <fullName evidence="4">Prolyl oligopeptidase family serine peptidase</fullName>
    </submittedName>
</protein>
<sequence length="438" mass="48472">MATYRTVTTLGDFGPWVSKLLLDLPCEVRADEVSPATFNVFCTRRETKDGSVLMRSEKGAARETPSQGYAPVLRAYPCDEGGSEVPTSSRVALEMGEIRVNKRIEGGVTRSRFVRNDYRVTQVADVCRDDGPVNGLVFDECAGDVCPALDGWHESVQSKAVDGIRLEYGYYEPSFEPFRPNAFSDLVTPPERAALIVWLHGAGEGAGGERGEVGRAYQGNRVTALSQRQIQSYFGGAAWVLVPQCPTFWMDDGESQLGRVNESIYVRALKELIDEFVAAHADRVDPGRIVIGGLSNGGFMTVRMCLDYPGFFSAGIAVCAPFYEENQTPEAVTALAKTPLWFVHSKGDELVDPTQTSLPLYRRLREAGAETHFTYFDHVEDLTGVYREPDGRPLRTFNHGVWTHVYNDFCRTDLDGTNVIVDGEPVGAWEWAADRRLG</sequence>
<evidence type="ECO:0000313" key="4">
    <source>
        <dbReference type="EMBL" id="HIZ45778.1"/>
    </source>
</evidence>
<dbReference type="PANTHER" id="PTHR43037">
    <property type="entry name" value="UNNAMED PRODUCT-RELATED"/>
    <property type="match status" value="1"/>
</dbReference>
<organism evidence="4 5">
    <name type="scientific">Candidatus Olsenella pullistercoris</name>
    <dbReference type="NCBI Taxonomy" id="2838712"/>
    <lineage>
        <taxon>Bacteria</taxon>
        <taxon>Bacillati</taxon>
        <taxon>Actinomycetota</taxon>
        <taxon>Coriobacteriia</taxon>
        <taxon>Coriobacteriales</taxon>
        <taxon>Atopobiaceae</taxon>
        <taxon>Olsenella</taxon>
    </lineage>
</organism>
<dbReference type="InterPro" id="IPR003140">
    <property type="entry name" value="PLipase/COase/thioEstase"/>
</dbReference>
<dbReference type="Gene3D" id="2.60.40.2180">
    <property type="match status" value="1"/>
</dbReference>
<evidence type="ECO:0000256" key="1">
    <source>
        <dbReference type="ARBA" id="ARBA00022729"/>
    </source>
</evidence>
<dbReference type="Gene3D" id="3.40.50.1820">
    <property type="entry name" value="alpha/beta hydrolase"/>
    <property type="match status" value="1"/>
</dbReference>
<reference evidence="4" key="2">
    <citation type="submission" date="2021-04" db="EMBL/GenBank/DDBJ databases">
        <authorList>
            <person name="Gilroy R."/>
        </authorList>
    </citation>
    <scope>NUCLEOTIDE SEQUENCE</scope>
    <source>
        <strain evidence="4">ChiHjej12B11-14209</strain>
    </source>
</reference>